<proteinExistence type="predicted"/>
<reference evidence="1 2" key="1">
    <citation type="submission" date="2014-03" db="EMBL/GenBank/DDBJ databases">
        <title>Draft genome of the hookworm Oesophagostomum dentatum.</title>
        <authorList>
            <person name="Mitreva M."/>
        </authorList>
    </citation>
    <scope>NUCLEOTIDE SEQUENCE [LARGE SCALE GENOMIC DNA]</scope>
    <source>
        <strain evidence="1 2">OD-Hann</strain>
    </source>
</reference>
<protein>
    <submittedName>
        <fullName evidence="1">Uncharacterized protein</fullName>
    </submittedName>
</protein>
<dbReference type="OrthoDB" id="2423195at2759"/>
<name>A0A0B1SU60_OESDE</name>
<accession>A0A0B1SU60</accession>
<evidence type="ECO:0000313" key="1">
    <source>
        <dbReference type="EMBL" id="KHJ88494.1"/>
    </source>
</evidence>
<dbReference type="AlphaFoldDB" id="A0A0B1SU60"/>
<organism evidence="1 2">
    <name type="scientific">Oesophagostomum dentatum</name>
    <name type="common">Nodular worm</name>
    <dbReference type="NCBI Taxonomy" id="61180"/>
    <lineage>
        <taxon>Eukaryota</taxon>
        <taxon>Metazoa</taxon>
        <taxon>Ecdysozoa</taxon>
        <taxon>Nematoda</taxon>
        <taxon>Chromadorea</taxon>
        <taxon>Rhabditida</taxon>
        <taxon>Rhabditina</taxon>
        <taxon>Rhabditomorpha</taxon>
        <taxon>Strongyloidea</taxon>
        <taxon>Strongylidae</taxon>
        <taxon>Oesophagostomum</taxon>
    </lineage>
</organism>
<gene>
    <name evidence="1" type="ORF">OESDEN_11709</name>
</gene>
<feature type="non-terminal residue" evidence="1">
    <location>
        <position position="1"/>
    </location>
</feature>
<evidence type="ECO:0000313" key="2">
    <source>
        <dbReference type="Proteomes" id="UP000053660"/>
    </source>
</evidence>
<keyword evidence="2" id="KW-1185">Reference proteome</keyword>
<dbReference type="EMBL" id="KN555728">
    <property type="protein sequence ID" value="KHJ88494.1"/>
    <property type="molecule type" value="Genomic_DNA"/>
</dbReference>
<sequence length="156" mass="16924">LTESCRFVSSLDVFIGYYCFRCLWINAVCISLKVLLARDLERCGHSVKIPCHAGTDSSYCPTLCGKELPCGHQCLKTCGECFAAGGCKCEAFCGKVMICGHKCTKKCGEECGPCLASCLSSCKHQDCGTSDRIQVNGKIWPELLPAVCALPKILRQ</sequence>
<dbReference type="Proteomes" id="UP000053660">
    <property type="component" value="Unassembled WGS sequence"/>
</dbReference>